<evidence type="ECO:0000313" key="2">
    <source>
        <dbReference type="Proteomes" id="UP000093053"/>
    </source>
</evidence>
<evidence type="ECO:0000313" key="1">
    <source>
        <dbReference type="EMBL" id="ANZ35832.1"/>
    </source>
</evidence>
<accession>A0A1B2HDQ7</accession>
<proteinExistence type="predicted"/>
<name>A0A1B2HDQ7_9PSEU</name>
<dbReference type="AlphaFoldDB" id="A0A1B2HDQ7"/>
<protein>
    <submittedName>
        <fullName evidence="1">Uncharacterized protein</fullName>
    </submittedName>
</protein>
<dbReference type="STRING" id="1586287.BBK82_06775"/>
<dbReference type="Pfam" id="PF20062">
    <property type="entry name" value="DUF6461"/>
    <property type="match status" value="1"/>
</dbReference>
<reference evidence="1 2" key="1">
    <citation type="submission" date="2016-07" db="EMBL/GenBank/DDBJ databases">
        <title>Complete genome sequence of the Lentzea guizhouensis DHS C013.</title>
        <authorList>
            <person name="Cao C."/>
        </authorList>
    </citation>
    <scope>NUCLEOTIDE SEQUENCE [LARGE SCALE GENOMIC DNA]</scope>
    <source>
        <strain evidence="1 2">DHS C013</strain>
    </source>
</reference>
<sequence>MSLPEPVIRPDAVDHYDRLLSSDALPSDSFCLTAVRGLGVDEALTRFGGIPRWREADLGETGVRSVNAYPDELLTVVAGEVSGWVLLAENNGWHGAKADVLQQLSRDTVVASAFWNVNFHSTLSLACGGELLGAFDFVIGTERPDALLPYLDGLAFDDPYRKCAESLAFVERVSGTRLTEEWATTPHQASAIVDLRRFLPKDPTVWLRSNEPELLDWAATASSDDVRAAAAETARAACAAVDIPAEATLDDVRRDYTRTLQLRWDRCAPPDPALDRIAQLQASVTRHRTEPAEERLAEKRAHARAAVIAARCDNPVDALAAARCNAVRAGRAR</sequence>
<dbReference type="InterPro" id="IPR045592">
    <property type="entry name" value="DUF6461"/>
</dbReference>
<dbReference type="EMBL" id="CP016793">
    <property type="protein sequence ID" value="ANZ35832.1"/>
    <property type="molecule type" value="Genomic_DNA"/>
</dbReference>
<organism evidence="1 2">
    <name type="scientific">Lentzea guizhouensis</name>
    <dbReference type="NCBI Taxonomy" id="1586287"/>
    <lineage>
        <taxon>Bacteria</taxon>
        <taxon>Bacillati</taxon>
        <taxon>Actinomycetota</taxon>
        <taxon>Actinomycetes</taxon>
        <taxon>Pseudonocardiales</taxon>
        <taxon>Pseudonocardiaceae</taxon>
        <taxon>Lentzea</taxon>
    </lineage>
</organism>
<dbReference type="Proteomes" id="UP000093053">
    <property type="component" value="Chromosome"/>
</dbReference>
<gene>
    <name evidence="1" type="ORF">BBK82_06775</name>
</gene>
<keyword evidence="2" id="KW-1185">Reference proteome</keyword>
<dbReference type="KEGG" id="led:BBK82_06775"/>
<dbReference type="OrthoDB" id="3700037at2"/>
<dbReference type="RefSeq" id="WP_065914240.1">
    <property type="nucleotide sequence ID" value="NZ_CP016793.1"/>
</dbReference>